<dbReference type="AlphaFoldDB" id="A0A383V9E0"/>
<keyword evidence="6" id="KW-1185">Reference proteome</keyword>
<reference evidence="5 6" key="1">
    <citation type="submission" date="2016-10" db="EMBL/GenBank/DDBJ databases">
        <authorList>
            <person name="Cai Z."/>
        </authorList>
    </citation>
    <scope>NUCLEOTIDE SEQUENCE [LARGE SCALE GENOMIC DNA]</scope>
</reference>
<feature type="region of interest" description="Disordered" evidence="3">
    <location>
        <begin position="287"/>
        <end position="306"/>
    </location>
</feature>
<evidence type="ECO:0000259" key="4">
    <source>
        <dbReference type="Pfam" id="PF01170"/>
    </source>
</evidence>
<accession>A0A383V9E0</accession>
<dbReference type="EMBL" id="FNXT01000212">
    <property type="protein sequence ID" value="SZX62188.1"/>
    <property type="molecule type" value="Genomic_DNA"/>
</dbReference>
<gene>
    <name evidence="5" type="ORF">BQ4739_LOCUS2793</name>
</gene>
<dbReference type="PANTHER" id="PTHR13370">
    <property type="entry name" value="RNA METHYLASE-RELATED"/>
    <property type="match status" value="1"/>
</dbReference>
<dbReference type="Pfam" id="PF01170">
    <property type="entry name" value="UPF0020"/>
    <property type="match status" value="1"/>
</dbReference>
<keyword evidence="1" id="KW-0489">Methyltransferase</keyword>
<evidence type="ECO:0000256" key="3">
    <source>
        <dbReference type="SAM" id="MobiDB-lite"/>
    </source>
</evidence>
<dbReference type="Proteomes" id="UP000256970">
    <property type="component" value="Unassembled WGS sequence"/>
</dbReference>
<proteinExistence type="predicted"/>
<keyword evidence="2" id="KW-0808">Transferase</keyword>
<evidence type="ECO:0000256" key="2">
    <source>
        <dbReference type="ARBA" id="ARBA00022679"/>
    </source>
</evidence>
<dbReference type="PROSITE" id="PS00092">
    <property type="entry name" value="N6_MTASE"/>
    <property type="match status" value="1"/>
</dbReference>
<dbReference type="PIRSF" id="PIRSF017259">
    <property type="entry name" value="tRNA_mtfrase_TRM11"/>
    <property type="match status" value="1"/>
</dbReference>
<dbReference type="Gene3D" id="3.40.50.150">
    <property type="entry name" value="Vaccinia Virus protein VP39"/>
    <property type="match status" value="1"/>
</dbReference>
<name>A0A383V9E0_TETOB</name>
<evidence type="ECO:0000313" key="5">
    <source>
        <dbReference type="EMBL" id="SZX62188.1"/>
    </source>
</evidence>
<sequence length="321" mass="35498">MALRAHGANGLPASEPRWYFGRQVALADRSWVKGYALPRRAYIGPTSMDPEVAFLMTNLAQVRRSSLVLDPYVGTGSILIAAAARNAHTMGCDIDVRVLKHGRKCPKSGRQVDIYSNYEQYGLQYPVGLLRMDVHTHPFREGMGEVFSAILGDPPYGVRAGGRKLVAKSHAIRHRSSHIPSTEPYSLTECLADLLELAAVTLVTGGRLVFFMPASPETYKEDQLPCHPMLATVSNVEQPLQSRYSRRLVTMVKVKPYDPVVAAQFKESRKDFVMDIDRLHDIVYATEQQQQQQGDGGGSVDGSSEGSSVVKVKAKYRSKMC</sequence>
<evidence type="ECO:0000256" key="1">
    <source>
        <dbReference type="ARBA" id="ARBA00022603"/>
    </source>
</evidence>
<dbReference type="InterPro" id="IPR029063">
    <property type="entry name" value="SAM-dependent_MTases_sf"/>
</dbReference>
<evidence type="ECO:0000313" key="6">
    <source>
        <dbReference type="Proteomes" id="UP000256970"/>
    </source>
</evidence>
<dbReference type="InterPro" id="IPR000241">
    <property type="entry name" value="RlmKL-like_Mtase"/>
</dbReference>
<dbReference type="GO" id="GO:0008168">
    <property type="term" value="F:methyltransferase activity"/>
    <property type="evidence" value="ECO:0007669"/>
    <property type="project" value="UniProtKB-KW"/>
</dbReference>
<dbReference type="PRINTS" id="PR00507">
    <property type="entry name" value="N12N6MTFRASE"/>
</dbReference>
<dbReference type="GO" id="GO:0032259">
    <property type="term" value="P:methylation"/>
    <property type="evidence" value="ECO:0007669"/>
    <property type="project" value="UniProtKB-KW"/>
</dbReference>
<dbReference type="PANTHER" id="PTHR13370:SF3">
    <property type="entry name" value="TRNA (GUANINE(10)-N2)-METHYLTRANSFERASE HOMOLOG"/>
    <property type="match status" value="1"/>
</dbReference>
<dbReference type="GO" id="GO:0005737">
    <property type="term" value="C:cytoplasm"/>
    <property type="evidence" value="ECO:0007669"/>
    <property type="project" value="TreeGrafter"/>
</dbReference>
<dbReference type="GO" id="GO:0043527">
    <property type="term" value="C:tRNA methyltransferase complex"/>
    <property type="evidence" value="ECO:0007669"/>
    <property type="project" value="UniProtKB-ARBA"/>
</dbReference>
<dbReference type="SUPFAM" id="SSF53335">
    <property type="entry name" value="S-adenosyl-L-methionine-dependent methyltransferases"/>
    <property type="match status" value="1"/>
</dbReference>
<feature type="domain" description="Ribosomal RNA large subunit methyltransferase K/L-like methyltransferase" evidence="4">
    <location>
        <begin position="39"/>
        <end position="164"/>
    </location>
</feature>
<dbReference type="InterPro" id="IPR002052">
    <property type="entry name" value="DNA_methylase_N6_adenine_CS"/>
</dbReference>
<protein>
    <recommendedName>
        <fullName evidence="4">Ribosomal RNA large subunit methyltransferase K/L-like methyltransferase domain-containing protein</fullName>
    </recommendedName>
</protein>
<dbReference type="GO" id="GO:0003676">
    <property type="term" value="F:nucleic acid binding"/>
    <property type="evidence" value="ECO:0007669"/>
    <property type="project" value="InterPro"/>
</dbReference>
<organism evidence="5 6">
    <name type="scientific">Tetradesmus obliquus</name>
    <name type="common">Green alga</name>
    <name type="synonym">Acutodesmus obliquus</name>
    <dbReference type="NCBI Taxonomy" id="3088"/>
    <lineage>
        <taxon>Eukaryota</taxon>
        <taxon>Viridiplantae</taxon>
        <taxon>Chlorophyta</taxon>
        <taxon>core chlorophytes</taxon>
        <taxon>Chlorophyceae</taxon>
        <taxon>CS clade</taxon>
        <taxon>Sphaeropleales</taxon>
        <taxon>Scenedesmaceae</taxon>
        <taxon>Tetradesmus</taxon>
    </lineage>
</organism>